<protein>
    <submittedName>
        <fullName evidence="3">TPR-like protein</fullName>
    </submittedName>
</protein>
<dbReference type="OrthoDB" id="20872at2759"/>
<reference evidence="3" key="1">
    <citation type="journal article" date="2020" name="Stud. Mycol.">
        <title>101 Dothideomycetes genomes: a test case for predicting lifestyles and emergence of pathogens.</title>
        <authorList>
            <person name="Haridas S."/>
            <person name="Albert R."/>
            <person name="Binder M."/>
            <person name="Bloem J."/>
            <person name="Labutti K."/>
            <person name="Salamov A."/>
            <person name="Andreopoulos B."/>
            <person name="Baker S."/>
            <person name="Barry K."/>
            <person name="Bills G."/>
            <person name="Bluhm B."/>
            <person name="Cannon C."/>
            <person name="Castanera R."/>
            <person name="Culley D."/>
            <person name="Daum C."/>
            <person name="Ezra D."/>
            <person name="Gonzalez J."/>
            <person name="Henrissat B."/>
            <person name="Kuo A."/>
            <person name="Liang C."/>
            <person name="Lipzen A."/>
            <person name="Lutzoni F."/>
            <person name="Magnuson J."/>
            <person name="Mondo S."/>
            <person name="Nolan M."/>
            <person name="Ohm R."/>
            <person name="Pangilinan J."/>
            <person name="Park H.-J."/>
            <person name="Ramirez L."/>
            <person name="Alfaro M."/>
            <person name="Sun H."/>
            <person name="Tritt A."/>
            <person name="Yoshinaga Y."/>
            <person name="Zwiers L.-H."/>
            <person name="Turgeon B."/>
            <person name="Goodwin S."/>
            <person name="Spatafora J."/>
            <person name="Crous P."/>
            <person name="Grigoriev I."/>
        </authorList>
    </citation>
    <scope>NUCLEOTIDE SEQUENCE</scope>
    <source>
        <strain evidence="3">CBS 119687</strain>
    </source>
</reference>
<name>A0A6A6AQ12_9PLEO</name>
<dbReference type="Pfam" id="PF17107">
    <property type="entry name" value="SesA"/>
    <property type="match status" value="1"/>
</dbReference>
<keyword evidence="4" id="KW-1185">Reference proteome</keyword>
<dbReference type="EMBL" id="ML977499">
    <property type="protein sequence ID" value="KAF2133626.1"/>
    <property type="molecule type" value="Genomic_DNA"/>
</dbReference>
<dbReference type="PROSITE" id="PS50005">
    <property type="entry name" value="TPR"/>
    <property type="match status" value="1"/>
</dbReference>
<dbReference type="RefSeq" id="XP_033528013.1">
    <property type="nucleotide sequence ID" value="XM_033671232.1"/>
</dbReference>
<dbReference type="Gene3D" id="1.25.40.10">
    <property type="entry name" value="Tetratricopeptide repeat domain"/>
    <property type="match status" value="2"/>
</dbReference>
<dbReference type="PANTHER" id="PTHR46082:SF6">
    <property type="entry name" value="AAA+ ATPASE DOMAIN-CONTAINING PROTEIN-RELATED"/>
    <property type="match status" value="1"/>
</dbReference>
<dbReference type="Pfam" id="PF13374">
    <property type="entry name" value="TPR_10"/>
    <property type="match status" value="3"/>
</dbReference>
<feature type="domain" description="NACHT-NTPase and P-loop NTPases N-terminal" evidence="2">
    <location>
        <begin position="11"/>
        <end position="127"/>
    </location>
</feature>
<dbReference type="Proteomes" id="UP000799771">
    <property type="component" value="Unassembled WGS sequence"/>
</dbReference>
<evidence type="ECO:0000256" key="1">
    <source>
        <dbReference type="PROSITE-ProRule" id="PRU00339"/>
    </source>
</evidence>
<dbReference type="SMART" id="SM00028">
    <property type="entry name" value="TPR"/>
    <property type="match status" value="2"/>
</dbReference>
<sequence>MAEALATLAVVASILQVVDLGVRVIKRLEDFREEAGGLPKAFTHISRRLPILIDALRKTKQIMENGSIAESTREAFAPAVEECSRQIAKLDSTIDRALPKIGDSGMTRKWKAVASVKYDSEVQEMDKVIGMYMDTMTQHHIISAAAKDSALAKAPPIPTTTCPFRRDQDFVHRDALDQVTSRNRPGSITALVGMGGVGKSQIAIEYAHQTRDASHQTWVFWVHAEKITSFEEDYRKIAKAVCLPGCDEKGADVLTLVRDWLDDETNGPWVLIFDNVDDVNVLTAPSPKAQPPTVDDGSWTAPQIREFVPRSQNGLILLTSRSREAAQMITGNLNYHIDVEEMNEVEAITLLKSKLKPNDIYANDDFVQLVKALDYIPLAISQAAAFISLNYPRVTIPKYLESLAKPNQDTERLLEESVHESNRSVHRSNSIVKTWQLSFQYVRETHPSAARLLSLMCLFDRQGIPEALLTDQYGEEATEAVAPLQPRLSWWKRIRRRRLNKRKRPMEKRQHRRERKCNFDADWRTITNFSLIKTNADGQHFNMHGLVQYTTRRWLEMNHELEVWKRRYVAIMSDFFPQPEHDNWKICQYLFPHAQQAAQYRPIDRPALLVWTPLIQRVAQFPSVIGSYTTAEDLWRTALATFEAHMGERNENTLRCLHHLGSVLVTLKNYPEAEILLRRAWEGRQVLLGPDHIDTLDSAHGLGGVLNIQKKWQEGELMQARVIEGRGNLFGPEHIELQSLVGGLAFSSVNNGRYEQAEALHQQVSDIRKAAFGEESDDTYKNMRALAVLQHTQGKFTEAEALHRQVVTTREQRSGLHDAETIKSINFLGEALDKQGNYDEAVQQYQRVVDVFTDLDNKAREEALWSMDNLAQVFSKQGKLVEAEEVGRRLIEEREKLLGVDDLDTLIGVHTLADILTQQERFQDATLLYERAYVGTEKKLGPEHPDTIEFLNDLNSAKNKRILWAGEEGYCVIDNNALELASVAPGMLVFQSPVPIAV</sequence>
<dbReference type="GeneID" id="54411664"/>
<dbReference type="AlphaFoldDB" id="A0A6A6AQ12"/>
<evidence type="ECO:0000259" key="2">
    <source>
        <dbReference type="Pfam" id="PF17107"/>
    </source>
</evidence>
<dbReference type="InterPro" id="IPR019734">
    <property type="entry name" value="TPR_rpt"/>
</dbReference>
<dbReference type="Pfam" id="PF13424">
    <property type="entry name" value="TPR_12"/>
    <property type="match status" value="2"/>
</dbReference>
<accession>A0A6A6AQ12</accession>
<evidence type="ECO:0000313" key="3">
    <source>
        <dbReference type="EMBL" id="KAF2133626.1"/>
    </source>
</evidence>
<dbReference type="InterPro" id="IPR027417">
    <property type="entry name" value="P-loop_NTPase"/>
</dbReference>
<dbReference type="PANTHER" id="PTHR46082">
    <property type="entry name" value="ATP/GTP-BINDING PROTEIN-RELATED"/>
    <property type="match status" value="1"/>
</dbReference>
<dbReference type="Gene3D" id="3.40.50.300">
    <property type="entry name" value="P-loop containing nucleotide triphosphate hydrolases"/>
    <property type="match status" value="1"/>
</dbReference>
<evidence type="ECO:0000313" key="4">
    <source>
        <dbReference type="Proteomes" id="UP000799771"/>
    </source>
</evidence>
<dbReference type="InterPro" id="IPR053137">
    <property type="entry name" value="NLR-like"/>
</dbReference>
<dbReference type="SUPFAM" id="SSF52540">
    <property type="entry name" value="P-loop containing nucleoside triphosphate hydrolases"/>
    <property type="match status" value="1"/>
</dbReference>
<organism evidence="3 4">
    <name type="scientific">Dothidotthia symphoricarpi CBS 119687</name>
    <dbReference type="NCBI Taxonomy" id="1392245"/>
    <lineage>
        <taxon>Eukaryota</taxon>
        <taxon>Fungi</taxon>
        <taxon>Dikarya</taxon>
        <taxon>Ascomycota</taxon>
        <taxon>Pezizomycotina</taxon>
        <taxon>Dothideomycetes</taxon>
        <taxon>Pleosporomycetidae</taxon>
        <taxon>Pleosporales</taxon>
        <taxon>Dothidotthiaceae</taxon>
        <taxon>Dothidotthia</taxon>
    </lineage>
</organism>
<gene>
    <name evidence="3" type="ORF">P153DRAFT_393428</name>
</gene>
<dbReference type="InterPro" id="IPR031352">
    <property type="entry name" value="SesA"/>
</dbReference>
<keyword evidence="1" id="KW-0802">TPR repeat</keyword>
<dbReference type="InterPro" id="IPR011990">
    <property type="entry name" value="TPR-like_helical_dom_sf"/>
</dbReference>
<feature type="repeat" description="TPR" evidence="1">
    <location>
        <begin position="822"/>
        <end position="855"/>
    </location>
</feature>
<proteinExistence type="predicted"/>
<dbReference type="SUPFAM" id="SSF48452">
    <property type="entry name" value="TPR-like"/>
    <property type="match status" value="3"/>
</dbReference>